<dbReference type="EMBL" id="CP002454">
    <property type="protein sequence ID" value="ADV66543.1"/>
    <property type="molecule type" value="Genomic_DNA"/>
</dbReference>
<dbReference type="PROSITE" id="PS00893">
    <property type="entry name" value="NUDIX_BOX"/>
    <property type="match status" value="1"/>
</dbReference>
<keyword evidence="2 3" id="KW-0378">Hydrolase</keyword>
<protein>
    <submittedName>
        <fullName evidence="5">NUDIX hydrolase</fullName>
    </submittedName>
</protein>
<gene>
    <name evidence="5" type="ordered locus">Deima_0889</name>
</gene>
<dbReference type="AlphaFoldDB" id="E8U654"/>
<dbReference type="eggNOG" id="COG1051">
    <property type="taxonomic scope" value="Bacteria"/>
</dbReference>
<feature type="domain" description="Nudix hydrolase" evidence="4">
    <location>
        <begin position="1"/>
        <end position="129"/>
    </location>
</feature>
<dbReference type="PANTHER" id="PTHR43046:SF16">
    <property type="entry name" value="ADP-RIBOSE PYROPHOSPHATASE YJHB-RELATED"/>
    <property type="match status" value="1"/>
</dbReference>
<dbReference type="Gene3D" id="3.90.79.10">
    <property type="entry name" value="Nucleoside Triphosphate Pyrophosphohydrolase"/>
    <property type="match status" value="1"/>
</dbReference>
<dbReference type="PANTHER" id="PTHR43046">
    <property type="entry name" value="GDP-MANNOSE MANNOSYL HYDROLASE"/>
    <property type="match status" value="1"/>
</dbReference>
<reference evidence="6" key="2">
    <citation type="submission" date="2011-01" db="EMBL/GenBank/DDBJ databases">
        <title>The complete genome of Deinococcus maricopensis DSM 21211.</title>
        <authorList>
            <consortium name="US DOE Joint Genome Institute (JGI-PGF)"/>
            <person name="Lucas S."/>
            <person name="Copeland A."/>
            <person name="Lapidus A."/>
            <person name="Goodwin L."/>
            <person name="Pitluck S."/>
            <person name="Kyrpides N."/>
            <person name="Mavromatis K."/>
            <person name="Pagani I."/>
            <person name="Ivanova N."/>
            <person name="Ovchinnikova G."/>
            <person name="Zeytun A."/>
            <person name="Detter J.C."/>
            <person name="Han C."/>
            <person name="Land M."/>
            <person name="Hauser L."/>
            <person name="Markowitz V."/>
            <person name="Cheng J.-F."/>
            <person name="Hugenholtz P."/>
            <person name="Woyke T."/>
            <person name="Wu D."/>
            <person name="Pukall R."/>
            <person name="Gehrich-Schroeter G."/>
            <person name="Brambilla E."/>
            <person name="Klenk H.-P."/>
            <person name="Eisen J.A."/>
        </authorList>
    </citation>
    <scope>NUCLEOTIDE SEQUENCE [LARGE SCALE GENOMIC DNA]</scope>
    <source>
        <strain evidence="6">DSM 21211 / LMG 22137 / NRRL B-23946 / LB-34</strain>
    </source>
</reference>
<evidence type="ECO:0000259" key="4">
    <source>
        <dbReference type="PROSITE" id="PS51462"/>
    </source>
</evidence>
<organism evidence="5 6">
    <name type="scientific">Deinococcus maricopensis (strain DSM 21211 / LMG 22137 / NRRL B-23946 / LB-34)</name>
    <dbReference type="NCBI Taxonomy" id="709986"/>
    <lineage>
        <taxon>Bacteria</taxon>
        <taxon>Thermotogati</taxon>
        <taxon>Deinococcota</taxon>
        <taxon>Deinococci</taxon>
        <taxon>Deinococcales</taxon>
        <taxon>Deinococcaceae</taxon>
        <taxon>Deinococcus</taxon>
    </lineage>
</organism>
<dbReference type="PRINTS" id="PR00502">
    <property type="entry name" value="NUDIXFAMILY"/>
</dbReference>
<dbReference type="RefSeq" id="WP_013556048.1">
    <property type="nucleotide sequence ID" value="NC_014958.1"/>
</dbReference>
<dbReference type="InterPro" id="IPR020476">
    <property type="entry name" value="Nudix_hydrolase"/>
</dbReference>
<reference evidence="5 6" key="1">
    <citation type="journal article" date="2011" name="Stand. Genomic Sci.">
        <title>Complete genome sequence of Deinococcus maricopensis type strain (LB-34).</title>
        <authorList>
            <person name="Pukall R."/>
            <person name="Zeytun A."/>
            <person name="Lucas S."/>
            <person name="Lapidus A."/>
            <person name="Hammon N."/>
            <person name="Deshpande S."/>
            <person name="Nolan M."/>
            <person name="Cheng J.F."/>
            <person name="Pitluck S."/>
            <person name="Liolios K."/>
            <person name="Pagani I."/>
            <person name="Mikhailova N."/>
            <person name="Ivanova N."/>
            <person name="Mavromatis K."/>
            <person name="Pati A."/>
            <person name="Tapia R."/>
            <person name="Han C."/>
            <person name="Goodwin L."/>
            <person name="Chen A."/>
            <person name="Palaniappan K."/>
            <person name="Land M."/>
            <person name="Hauser L."/>
            <person name="Chang Y.J."/>
            <person name="Jeffries C.D."/>
            <person name="Brambilla E.M."/>
            <person name="Rohde M."/>
            <person name="Goker M."/>
            <person name="Detter J.C."/>
            <person name="Woyke T."/>
            <person name="Bristow J."/>
            <person name="Eisen J.A."/>
            <person name="Markowitz V."/>
            <person name="Hugenholtz P."/>
            <person name="Kyrpides N.C."/>
            <person name="Klenk H.P."/>
        </authorList>
    </citation>
    <scope>NUCLEOTIDE SEQUENCE [LARGE SCALE GENOMIC DNA]</scope>
    <source>
        <strain evidence="6">DSM 21211 / LMG 22137 / NRRL B-23946 / LB-34</strain>
    </source>
</reference>
<dbReference type="OrthoDB" id="9810648at2"/>
<dbReference type="Proteomes" id="UP000008635">
    <property type="component" value="Chromosome"/>
</dbReference>
<evidence type="ECO:0000313" key="5">
    <source>
        <dbReference type="EMBL" id="ADV66543.1"/>
    </source>
</evidence>
<proteinExistence type="inferred from homology"/>
<comment type="cofactor">
    <cofactor evidence="1">
        <name>Mg(2+)</name>
        <dbReference type="ChEBI" id="CHEBI:18420"/>
    </cofactor>
</comment>
<evidence type="ECO:0000313" key="6">
    <source>
        <dbReference type="Proteomes" id="UP000008635"/>
    </source>
</evidence>
<sequence precursor="true">MQLLAWTVVTRAGRVLLGQRAPGRLHAGLWGLPGGRVEPGEALADAAARELHEETGLLARPDALAPLGVTHYRTPEGRGLSFFFLAEDLPGTPRALDATTAVTWADPDSLPGAVLPWLPRALRVHWRERRPLDETL</sequence>
<name>E8U654_DEIML</name>
<dbReference type="KEGG" id="dmr:Deima_0889"/>
<dbReference type="InterPro" id="IPR020084">
    <property type="entry name" value="NUDIX_hydrolase_CS"/>
</dbReference>
<dbReference type="Pfam" id="PF00293">
    <property type="entry name" value="NUDIX"/>
    <property type="match status" value="1"/>
</dbReference>
<dbReference type="HOGENOM" id="CLU_037162_9_3_0"/>
<dbReference type="GO" id="GO:0016787">
    <property type="term" value="F:hydrolase activity"/>
    <property type="evidence" value="ECO:0007669"/>
    <property type="project" value="UniProtKB-KW"/>
</dbReference>
<dbReference type="PROSITE" id="PS51462">
    <property type="entry name" value="NUDIX"/>
    <property type="match status" value="1"/>
</dbReference>
<dbReference type="InterPro" id="IPR015797">
    <property type="entry name" value="NUDIX_hydrolase-like_dom_sf"/>
</dbReference>
<dbReference type="InterPro" id="IPR000086">
    <property type="entry name" value="NUDIX_hydrolase_dom"/>
</dbReference>
<evidence type="ECO:0000256" key="3">
    <source>
        <dbReference type="RuleBase" id="RU003476"/>
    </source>
</evidence>
<evidence type="ECO:0000256" key="1">
    <source>
        <dbReference type="ARBA" id="ARBA00001946"/>
    </source>
</evidence>
<comment type="similarity">
    <text evidence="3">Belongs to the Nudix hydrolase family.</text>
</comment>
<evidence type="ECO:0000256" key="2">
    <source>
        <dbReference type="ARBA" id="ARBA00022801"/>
    </source>
</evidence>
<dbReference type="SUPFAM" id="SSF55811">
    <property type="entry name" value="Nudix"/>
    <property type="match status" value="1"/>
</dbReference>
<accession>E8U654</accession>
<dbReference type="STRING" id="709986.Deima_0889"/>
<keyword evidence="6" id="KW-1185">Reference proteome</keyword>